<name>A0A7J7CVA0_TRIWF</name>
<dbReference type="Proteomes" id="UP000593562">
    <property type="component" value="Unassembled WGS sequence"/>
</dbReference>
<evidence type="ECO:0000313" key="3">
    <source>
        <dbReference type="Proteomes" id="UP000593562"/>
    </source>
</evidence>
<dbReference type="InterPro" id="IPR034257">
    <property type="entry name" value="Acinus_RRM"/>
</dbReference>
<dbReference type="GO" id="GO:0003676">
    <property type="term" value="F:nucleic acid binding"/>
    <property type="evidence" value="ECO:0007669"/>
    <property type="project" value="InterPro"/>
</dbReference>
<feature type="compositionally biased region" description="Basic and acidic residues" evidence="1">
    <location>
        <begin position="52"/>
        <end position="70"/>
    </location>
</feature>
<dbReference type="AlphaFoldDB" id="A0A7J7CVA0"/>
<feature type="region of interest" description="Disordered" evidence="1">
    <location>
        <begin position="248"/>
        <end position="288"/>
    </location>
</feature>
<comment type="caution">
    <text evidence="2">The sequence shown here is derived from an EMBL/GenBank/DDBJ whole genome shotgun (WGS) entry which is preliminary data.</text>
</comment>
<dbReference type="InterPro" id="IPR035979">
    <property type="entry name" value="RBD_domain_sf"/>
</dbReference>
<protein>
    <submittedName>
        <fullName evidence="2">Apoptotic chromatin condensation inducer in the nucleus-like isoform X2</fullName>
    </submittedName>
</protein>
<dbReference type="Pfam" id="PF16294">
    <property type="entry name" value="RSB_motif"/>
    <property type="match status" value="1"/>
</dbReference>
<feature type="region of interest" description="Disordered" evidence="1">
    <location>
        <begin position="1"/>
        <end position="34"/>
    </location>
</feature>
<evidence type="ECO:0000256" key="1">
    <source>
        <dbReference type="SAM" id="MobiDB-lite"/>
    </source>
</evidence>
<accession>A0A7J7CVA0</accession>
<proteinExistence type="predicted"/>
<feature type="compositionally biased region" description="Polar residues" evidence="1">
    <location>
        <begin position="97"/>
        <end position="107"/>
    </location>
</feature>
<keyword evidence="3" id="KW-1185">Reference proteome</keyword>
<dbReference type="EMBL" id="JAAARO010000013">
    <property type="protein sequence ID" value="KAF5737964.1"/>
    <property type="molecule type" value="Genomic_DNA"/>
</dbReference>
<reference evidence="2 3" key="1">
    <citation type="journal article" date="2020" name="Nat. Commun.">
        <title>Genome of Tripterygium wilfordii and identification of cytochrome P450 involved in triptolide biosynthesis.</title>
        <authorList>
            <person name="Tu L."/>
            <person name="Su P."/>
            <person name="Zhang Z."/>
            <person name="Gao L."/>
            <person name="Wang J."/>
            <person name="Hu T."/>
            <person name="Zhou J."/>
            <person name="Zhang Y."/>
            <person name="Zhao Y."/>
            <person name="Liu Y."/>
            <person name="Song Y."/>
            <person name="Tong Y."/>
            <person name="Lu Y."/>
            <person name="Yang J."/>
            <person name="Xu C."/>
            <person name="Jia M."/>
            <person name="Peters R.J."/>
            <person name="Huang L."/>
            <person name="Gao W."/>
        </authorList>
    </citation>
    <scope>NUCLEOTIDE SEQUENCE [LARGE SCALE GENOMIC DNA]</scope>
    <source>
        <strain evidence="3">cv. XIE 37</strain>
        <tissue evidence="2">Leaf</tissue>
    </source>
</reference>
<dbReference type="PANTHER" id="PTHR47031:SF3">
    <property type="entry name" value="SAP DOMAIN-CONTAINING PROTEIN"/>
    <property type="match status" value="1"/>
</dbReference>
<feature type="compositionally biased region" description="Pro residues" evidence="1">
    <location>
        <begin position="270"/>
        <end position="284"/>
    </location>
</feature>
<dbReference type="PANTHER" id="PTHR47031">
    <property type="entry name" value="SAP DNA-BINDING DOMAIN-CONTAINING PROTEIN"/>
    <property type="match status" value="1"/>
</dbReference>
<feature type="region of interest" description="Disordered" evidence="1">
    <location>
        <begin position="52"/>
        <end position="148"/>
    </location>
</feature>
<gene>
    <name evidence="2" type="ORF">HS088_TW13G00857</name>
</gene>
<dbReference type="InterPro" id="IPR032552">
    <property type="entry name" value="RSB_motif"/>
</dbReference>
<dbReference type="InParanoid" id="A0A7J7CVA0"/>
<dbReference type="SUPFAM" id="SSF54928">
    <property type="entry name" value="RNA-binding domain, RBD"/>
    <property type="match status" value="1"/>
</dbReference>
<dbReference type="CDD" id="cd12432">
    <property type="entry name" value="RRM_ACINU"/>
    <property type="match status" value="1"/>
</dbReference>
<evidence type="ECO:0000313" key="2">
    <source>
        <dbReference type="EMBL" id="KAF5737964.1"/>
    </source>
</evidence>
<organism evidence="2 3">
    <name type="scientific">Tripterygium wilfordii</name>
    <name type="common">Thunder God vine</name>
    <dbReference type="NCBI Taxonomy" id="458696"/>
    <lineage>
        <taxon>Eukaryota</taxon>
        <taxon>Viridiplantae</taxon>
        <taxon>Streptophyta</taxon>
        <taxon>Embryophyta</taxon>
        <taxon>Tracheophyta</taxon>
        <taxon>Spermatophyta</taxon>
        <taxon>Magnoliopsida</taxon>
        <taxon>eudicotyledons</taxon>
        <taxon>Gunneridae</taxon>
        <taxon>Pentapetalae</taxon>
        <taxon>rosids</taxon>
        <taxon>fabids</taxon>
        <taxon>Celastrales</taxon>
        <taxon>Celastraceae</taxon>
        <taxon>Tripterygium</taxon>
    </lineage>
</organism>
<sequence length="344" mass="38145">MEDDALETKQIDSKCNDDELGDKSAKNELPVKEESIVDVVGDDLSAAKNDILAESRIHPAMPAEKRKLDDQEAGGNAEPLKRQHRWKSESLKVPEIQGSNPTLTTTPKDAFQSPGLKRNFSRSDSSVSEDAPKERVAVPPSPKPPTNSLRIDRFLRPFTLKAVQELLGKTGQVTDFWMDHIKTHCYVTYSSVEEAVETRNAVYNLKWPYNGGRLLVAEFVDPQEVKIRVEAPQGPPHAPAVSVNIASPPAAITPQPSPSSHQRVSRKQLPSPPPILPPPPPLSNPLPVRERLTVPQLSEKVDPPIVTLDDLFRKTKATPWIYYLPLSEEQVALKIAARSRATER</sequence>